<evidence type="ECO:0000313" key="2">
    <source>
        <dbReference type="EMBL" id="TMX05445.1"/>
    </source>
</evidence>
<dbReference type="AlphaFoldDB" id="A0A6N2CE66"/>
<proteinExistence type="predicted"/>
<accession>A0A6N2CE66</accession>
<feature type="region of interest" description="Disordered" evidence="1">
    <location>
        <begin position="58"/>
        <end position="118"/>
    </location>
</feature>
<feature type="compositionally biased region" description="Basic and acidic residues" evidence="1">
    <location>
        <begin position="96"/>
        <end position="106"/>
    </location>
</feature>
<feature type="compositionally biased region" description="Basic and acidic residues" evidence="1">
    <location>
        <begin position="66"/>
        <end position="88"/>
    </location>
</feature>
<evidence type="ECO:0000256" key="1">
    <source>
        <dbReference type="SAM" id="MobiDB-lite"/>
    </source>
</evidence>
<dbReference type="EMBL" id="RXGB01000061">
    <property type="protein sequence ID" value="TMX05445.1"/>
    <property type="molecule type" value="Genomic_DNA"/>
</dbReference>
<comment type="caution">
    <text evidence="2">The sequence shown here is derived from an EMBL/GenBank/DDBJ whole genome shotgun (WGS) entry which is preliminary data.</text>
</comment>
<gene>
    <name evidence="2" type="ORF">EJD97_020731</name>
</gene>
<organism evidence="2">
    <name type="scientific">Solanum chilense</name>
    <name type="common">Tomato</name>
    <name type="synonym">Lycopersicon chilense</name>
    <dbReference type="NCBI Taxonomy" id="4083"/>
    <lineage>
        <taxon>Eukaryota</taxon>
        <taxon>Viridiplantae</taxon>
        <taxon>Streptophyta</taxon>
        <taxon>Embryophyta</taxon>
        <taxon>Tracheophyta</taxon>
        <taxon>Spermatophyta</taxon>
        <taxon>Magnoliopsida</taxon>
        <taxon>eudicotyledons</taxon>
        <taxon>Gunneridae</taxon>
        <taxon>Pentapetalae</taxon>
        <taxon>asterids</taxon>
        <taxon>lamiids</taxon>
        <taxon>Solanales</taxon>
        <taxon>Solanaceae</taxon>
        <taxon>Solanoideae</taxon>
        <taxon>Solaneae</taxon>
        <taxon>Solanum</taxon>
        <taxon>Solanum subgen. Lycopersicon</taxon>
    </lineage>
</organism>
<sequence length="118" mass="13094">MGEGSKFQVGEKSTAQQDSNMNTRRIHTKDSSNDTLPSSFSFCIAGSSHLTPNLISCNSHDSSSQKLEKSSIEVQKKDNVQNKVEEAKQATQQVQGREERKKEQSKENYNQLVASSSN</sequence>
<protein>
    <submittedName>
        <fullName evidence="2">Uncharacterized protein</fullName>
    </submittedName>
</protein>
<name>A0A6N2CE66_SOLCI</name>
<reference evidence="2" key="1">
    <citation type="submission" date="2019-05" db="EMBL/GenBank/DDBJ databases">
        <title>The de novo reference genome and transcriptome assemblies of the wild tomato species Solanum chilense.</title>
        <authorList>
            <person name="Stam R."/>
            <person name="Nosenko T."/>
            <person name="Hoerger A.C."/>
            <person name="Stephan W."/>
            <person name="Seidel M.A."/>
            <person name="Kuhn J.M.M."/>
            <person name="Haberer G."/>
            <person name="Tellier A."/>
        </authorList>
    </citation>
    <scope>NUCLEOTIDE SEQUENCE</scope>
    <source>
        <tissue evidence="2">Mature leaves</tissue>
    </source>
</reference>
<feature type="region of interest" description="Disordered" evidence="1">
    <location>
        <begin position="1"/>
        <end position="39"/>
    </location>
</feature>
<feature type="compositionally biased region" description="Polar residues" evidence="1">
    <location>
        <begin position="107"/>
        <end position="118"/>
    </location>
</feature>
<feature type="compositionally biased region" description="Polar residues" evidence="1">
    <location>
        <begin position="11"/>
        <end position="23"/>
    </location>
</feature>